<evidence type="ECO:0000313" key="8">
    <source>
        <dbReference type="Proteomes" id="UP001370490"/>
    </source>
</evidence>
<evidence type="ECO:0000256" key="5">
    <source>
        <dbReference type="SAM" id="MobiDB-lite"/>
    </source>
</evidence>
<keyword evidence="8" id="KW-1185">Reference proteome</keyword>
<feature type="region of interest" description="Disordered" evidence="5">
    <location>
        <begin position="378"/>
        <end position="407"/>
    </location>
</feature>
<dbReference type="InterPro" id="IPR007854">
    <property type="entry name" value="Fip1_dom"/>
</dbReference>
<evidence type="ECO:0000256" key="1">
    <source>
        <dbReference type="ARBA" id="ARBA00004123"/>
    </source>
</evidence>
<feature type="domain" description="Pre-mRNA polyadenylation factor Fip1" evidence="6">
    <location>
        <begin position="200"/>
        <end position="241"/>
    </location>
</feature>
<reference evidence="7 8" key="1">
    <citation type="submission" date="2023-12" db="EMBL/GenBank/DDBJ databases">
        <title>A high-quality genome assembly for Dillenia turbinata (Dilleniales).</title>
        <authorList>
            <person name="Chanderbali A."/>
        </authorList>
    </citation>
    <scope>NUCLEOTIDE SEQUENCE [LARGE SCALE GENOMIC DNA]</scope>
    <source>
        <strain evidence="7">LSX21</strain>
        <tissue evidence="7">Leaf</tissue>
    </source>
</reference>
<dbReference type="InterPro" id="IPR044976">
    <property type="entry name" value="FIPS5/FIPS3-like"/>
</dbReference>
<evidence type="ECO:0000259" key="6">
    <source>
        <dbReference type="Pfam" id="PF05182"/>
    </source>
</evidence>
<name>A0AAN8V9U9_9MAGN</name>
<evidence type="ECO:0000256" key="2">
    <source>
        <dbReference type="ARBA" id="ARBA00007459"/>
    </source>
</evidence>
<comment type="similarity">
    <text evidence="2">Belongs to the FIP1 family.</text>
</comment>
<comment type="subcellular location">
    <subcellularLocation>
        <location evidence="1">Nucleus</location>
    </subcellularLocation>
</comment>
<dbReference type="PANTHER" id="PTHR36884">
    <property type="entry name" value="FIP1[III]-LIKE PROTEIN"/>
    <property type="match status" value="1"/>
</dbReference>
<feature type="region of interest" description="Disordered" evidence="5">
    <location>
        <begin position="265"/>
        <end position="296"/>
    </location>
</feature>
<evidence type="ECO:0000256" key="4">
    <source>
        <dbReference type="ARBA" id="ARBA00023242"/>
    </source>
</evidence>
<evidence type="ECO:0000256" key="3">
    <source>
        <dbReference type="ARBA" id="ARBA00022664"/>
    </source>
</evidence>
<keyword evidence="4" id="KW-0539">Nucleus</keyword>
<protein>
    <submittedName>
        <fullName evidence="7">Pre-mRNA polyadenylation factor Fip1 domain</fullName>
    </submittedName>
</protein>
<keyword evidence="3" id="KW-0507">mRNA processing</keyword>
<dbReference type="PANTHER" id="PTHR36884:SF4">
    <property type="entry name" value="FIP1[III]-LIKE PROTEIN"/>
    <property type="match status" value="1"/>
</dbReference>
<evidence type="ECO:0000313" key="7">
    <source>
        <dbReference type="EMBL" id="KAK6930280.1"/>
    </source>
</evidence>
<accession>A0AAN8V9U9</accession>
<comment type="caution">
    <text evidence="7">The sequence shown here is derived from an EMBL/GenBank/DDBJ whole genome shotgun (WGS) entry which is preliminary data.</text>
</comment>
<dbReference type="AlphaFoldDB" id="A0AAN8V9U9"/>
<dbReference type="Pfam" id="PF05182">
    <property type="entry name" value="Fip1"/>
    <property type="match status" value="1"/>
</dbReference>
<dbReference type="GO" id="GO:0006397">
    <property type="term" value="P:mRNA processing"/>
    <property type="evidence" value="ECO:0007669"/>
    <property type="project" value="UniProtKB-KW"/>
</dbReference>
<dbReference type="Proteomes" id="UP001370490">
    <property type="component" value="Unassembled WGS sequence"/>
</dbReference>
<dbReference type="EMBL" id="JBAMMX010000012">
    <property type="protein sequence ID" value="KAK6930280.1"/>
    <property type="molecule type" value="Genomic_DNA"/>
</dbReference>
<sequence length="420" mass="46862">MEGVDDDFGDLYADIDVKTINDIPDFKQLYLKNSDLQTTASIEESNPSLIANDAENCIDLDSENESDSEDDLNIVLNDDDCPNLVTASVRNGGGVVGDEVEDGGGFEKDLISNNRKLGHDGFEHGGSNALRSESYYSQYKYVRPSAGEFTSYAKVDKSVRAALCLSQCSSRGDLDDTTCSPTLAQSGYSFSLPWHKPITDINIDTFELKPWRSPGVDITDFFNYGFNEESWKQYCTSLDQIQRQASMRTRIPVYETSRHSRARRAKFEHEVEANEAPSGNRADARVENGGSPPFKVKVSDREARHLELPKGRAILIEGSSYERRPSMDIRRPRNQDSDVVIQITVQDSMEDSGSGKKESGYIESTICETSETERFNVNDGRDFQSCGGNSEDELPLESPEGSDKRSDILDAHKRCAWLML</sequence>
<dbReference type="GO" id="GO:0005634">
    <property type="term" value="C:nucleus"/>
    <property type="evidence" value="ECO:0007669"/>
    <property type="project" value="UniProtKB-SubCell"/>
</dbReference>
<organism evidence="7 8">
    <name type="scientific">Dillenia turbinata</name>
    <dbReference type="NCBI Taxonomy" id="194707"/>
    <lineage>
        <taxon>Eukaryota</taxon>
        <taxon>Viridiplantae</taxon>
        <taxon>Streptophyta</taxon>
        <taxon>Embryophyta</taxon>
        <taxon>Tracheophyta</taxon>
        <taxon>Spermatophyta</taxon>
        <taxon>Magnoliopsida</taxon>
        <taxon>eudicotyledons</taxon>
        <taxon>Gunneridae</taxon>
        <taxon>Pentapetalae</taxon>
        <taxon>Dilleniales</taxon>
        <taxon>Dilleniaceae</taxon>
        <taxon>Dillenia</taxon>
    </lineage>
</organism>
<proteinExistence type="inferred from homology"/>
<gene>
    <name evidence="7" type="ORF">RJ641_004374</name>
</gene>